<feature type="non-terminal residue" evidence="1">
    <location>
        <position position="1"/>
    </location>
</feature>
<organism evidence="1">
    <name type="scientific">marine metagenome</name>
    <dbReference type="NCBI Taxonomy" id="408172"/>
    <lineage>
        <taxon>unclassified sequences</taxon>
        <taxon>metagenomes</taxon>
        <taxon>ecological metagenomes</taxon>
    </lineage>
</organism>
<protein>
    <submittedName>
        <fullName evidence="1">Uncharacterized protein</fullName>
    </submittedName>
</protein>
<name>A0A382YLD3_9ZZZZ</name>
<gene>
    <name evidence="1" type="ORF">METZ01_LOCUS436685</name>
</gene>
<accession>A0A382YLD3</accession>
<sequence>FGVMFATVVALVLVPSLYMILEDVRNAWNWLYGKSTTPDPATPSGTMASMGR</sequence>
<proteinExistence type="predicted"/>
<evidence type="ECO:0000313" key="1">
    <source>
        <dbReference type="EMBL" id="SVD83831.1"/>
    </source>
</evidence>
<dbReference type="EMBL" id="UINC01176622">
    <property type="protein sequence ID" value="SVD83831.1"/>
    <property type="molecule type" value="Genomic_DNA"/>
</dbReference>
<reference evidence="1" key="1">
    <citation type="submission" date="2018-05" db="EMBL/GenBank/DDBJ databases">
        <authorList>
            <person name="Lanie J.A."/>
            <person name="Ng W.-L."/>
            <person name="Kazmierczak K.M."/>
            <person name="Andrzejewski T.M."/>
            <person name="Davidsen T.M."/>
            <person name="Wayne K.J."/>
            <person name="Tettelin H."/>
            <person name="Glass J.I."/>
            <person name="Rusch D."/>
            <person name="Podicherti R."/>
            <person name="Tsui H.-C.T."/>
            <person name="Winkler M.E."/>
        </authorList>
    </citation>
    <scope>NUCLEOTIDE SEQUENCE</scope>
</reference>
<dbReference type="AlphaFoldDB" id="A0A382YLD3"/>